<dbReference type="PANTHER" id="PTHR11081:SF70">
    <property type="entry name" value="FLAP ENDONUCLEASE GEN HOMOLOG 1"/>
    <property type="match status" value="1"/>
</dbReference>
<dbReference type="InterPro" id="IPR006084">
    <property type="entry name" value="XPG/Rad2"/>
</dbReference>
<keyword evidence="2" id="KW-0540">Nuclease</keyword>
<dbReference type="Pfam" id="PF00867">
    <property type="entry name" value="XPG_I"/>
    <property type="match status" value="1"/>
</dbReference>
<accession>A0A8E0VPH9</accession>
<evidence type="ECO:0000259" key="1">
    <source>
        <dbReference type="SMART" id="SM00484"/>
    </source>
</evidence>
<dbReference type="InterPro" id="IPR006086">
    <property type="entry name" value="XPG-I_dom"/>
</dbReference>
<keyword evidence="3" id="KW-1185">Reference proteome</keyword>
<organism evidence="2 3">
    <name type="scientific">Fasciolopsis buskii</name>
    <dbReference type="NCBI Taxonomy" id="27845"/>
    <lineage>
        <taxon>Eukaryota</taxon>
        <taxon>Metazoa</taxon>
        <taxon>Spiralia</taxon>
        <taxon>Lophotrochozoa</taxon>
        <taxon>Platyhelminthes</taxon>
        <taxon>Trematoda</taxon>
        <taxon>Digenea</taxon>
        <taxon>Plagiorchiida</taxon>
        <taxon>Echinostomata</taxon>
        <taxon>Echinostomatoidea</taxon>
        <taxon>Fasciolidae</taxon>
        <taxon>Fasciolopsis</taxon>
    </lineage>
</organism>
<dbReference type="GO" id="GO:0000400">
    <property type="term" value="F:four-way junction DNA binding"/>
    <property type="evidence" value="ECO:0007669"/>
    <property type="project" value="TreeGrafter"/>
</dbReference>
<dbReference type="SMART" id="SM00484">
    <property type="entry name" value="XPGI"/>
    <property type="match status" value="1"/>
</dbReference>
<sequence>MCAALDLNQLVDACITNDGDAFLYGAATVYRHFSMDARDASVRVYRSSRIRKELNLSQYRLALLGILLGCDYWPSGVLGLGNAGISRLLESIKWITDEDLVNLIEWIQARNPQTESELKQSAPFHFADKRILHTWFKISRSITKCPVREILDEFLSTPERRSWTMPSGTKLRSWKRPDPRAAVAFCTSRLDWKPDYVLHHLLPVIALWDLRNPHLNSSLKLVMNAPEHDDAVSLVPIR</sequence>
<dbReference type="SUPFAM" id="SSF88723">
    <property type="entry name" value="PIN domain-like"/>
    <property type="match status" value="1"/>
</dbReference>
<dbReference type="GO" id="GO:0017108">
    <property type="term" value="F:5'-flap endonuclease activity"/>
    <property type="evidence" value="ECO:0007669"/>
    <property type="project" value="TreeGrafter"/>
</dbReference>
<dbReference type="OrthoDB" id="2959108at2759"/>
<dbReference type="Gene3D" id="3.40.50.1010">
    <property type="entry name" value="5'-nuclease"/>
    <property type="match status" value="1"/>
</dbReference>
<dbReference type="InterPro" id="IPR029060">
    <property type="entry name" value="PIN-like_dom_sf"/>
</dbReference>
<dbReference type="Proteomes" id="UP000728185">
    <property type="component" value="Unassembled WGS sequence"/>
</dbReference>
<reference evidence="2" key="1">
    <citation type="submission" date="2019-05" db="EMBL/GenBank/DDBJ databases">
        <title>Annotation for the trematode Fasciolopsis buski.</title>
        <authorList>
            <person name="Choi Y.-J."/>
        </authorList>
    </citation>
    <scope>NUCLEOTIDE SEQUENCE</scope>
    <source>
        <strain evidence="2">HT</strain>
        <tissue evidence="2">Whole worm</tissue>
    </source>
</reference>
<proteinExistence type="predicted"/>
<keyword evidence="2" id="KW-0378">Hydrolase</keyword>
<dbReference type="PANTHER" id="PTHR11081">
    <property type="entry name" value="FLAP ENDONUCLEASE FAMILY MEMBER"/>
    <property type="match status" value="1"/>
</dbReference>
<feature type="domain" description="XPG-I" evidence="1">
    <location>
        <begin position="2"/>
        <end position="56"/>
    </location>
</feature>
<evidence type="ECO:0000313" key="3">
    <source>
        <dbReference type="Proteomes" id="UP000728185"/>
    </source>
</evidence>
<dbReference type="SUPFAM" id="SSF47807">
    <property type="entry name" value="5' to 3' exonuclease, C-terminal subdomain"/>
    <property type="match status" value="1"/>
</dbReference>
<protein>
    <submittedName>
        <fullName evidence="2">Flap endonuclease GEN</fullName>
    </submittedName>
</protein>
<name>A0A8E0VPH9_9TREM</name>
<dbReference type="AlphaFoldDB" id="A0A8E0VPH9"/>
<keyword evidence="2" id="KW-0255">Endonuclease</keyword>
<dbReference type="EMBL" id="LUCM01000528">
    <property type="protein sequence ID" value="KAA0200441.1"/>
    <property type="molecule type" value="Genomic_DNA"/>
</dbReference>
<evidence type="ECO:0000313" key="2">
    <source>
        <dbReference type="EMBL" id="KAA0200441.1"/>
    </source>
</evidence>
<gene>
    <name evidence="2" type="ORF">FBUS_08488</name>
</gene>
<dbReference type="InterPro" id="IPR036279">
    <property type="entry name" value="5-3_exonuclease_C_sf"/>
</dbReference>
<comment type="caution">
    <text evidence="2">The sequence shown here is derived from an EMBL/GenBank/DDBJ whole genome shotgun (WGS) entry which is preliminary data.</text>
</comment>